<evidence type="ECO:0000256" key="1">
    <source>
        <dbReference type="ARBA" id="ARBA00022737"/>
    </source>
</evidence>
<proteinExistence type="predicted"/>
<dbReference type="Pfam" id="PF01436">
    <property type="entry name" value="NHL"/>
    <property type="match status" value="3"/>
</dbReference>
<evidence type="ECO:0000313" key="2">
    <source>
        <dbReference type="EMBL" id="ORA71839.1"/>
    </source>
</evidence>
<dbReference type="Pfam" id="PF00069">
    <property type="entry name" value="Pkinase"/>
    <property type="match status" value="1"/>
</dbReference>
<dbReference type="EMBL" id="MVHS01000011">
    <property type="protein sequence ID" value="ORA71839.1"/>
    <property type="molecule type" value="Genomic_DNA"/>
</dbReference>
<dbReference type="STRING" id="444597.BST26_07285"/>
<dbReference type="InterPro" id="IPR000719">
    <property type="entry name" value="Prot_kinase_dom"/>
</dbReference>
<protein>
    <submittedName>
        <fullName evidence="2">Uncharacterized protein</fullName>
    </submittedName>
</protein>
<dbReference type="SMART" id="SM00220">
    <property type="entry name" value="S_TKc"/>
    <property type="match status" value="1"/>
</dbReference>
<dbReference type="InterPro" id="IPR050952">
    <property type="entry name" value="TRIM-NHL_E3_ligases"/>
</dbReference>
<dbReference type="Gene3D" id="3.30.200.20">
    <property type="entry name" value="Phosphorylase Kinase, domain 1"/>
    <property type="match status" value="1"/>
</dbReference>
<gene>
    <name evidence="2" type="ORF">BST26_07285</name>
</gene>
<dbReference type="PROSITE" id="PS51125">
    <property type="entry name" value="NHL"/>
    <property type="match status" value="4"/>
</dbReference>
<name>A0A1X0DI54_9MYCO</name>
<keyword evidence="3" id="KW-1185">Reference proteome</keyword>
<evidence type="ECO:0000313" key="3">
    <source>
        <dbReference type="Proteomes" id="UP000192801"/>
    </source>
</evidence>
<dbReference type="InterPro" id="IPR001258">
    <property type="entry name" value="NHL_repeat"/>
</dbReference>
<dbReference type="InterPro" id="IPR000033">
    <property type="entry name" value="LDLR_classB_rpt"/>
</dbReference>
<dbReference type="GO" id="GO:0008270">
    <property type="term" value="F:zinc ion binding"/>
    <property type="evidence" value="ECO:0007669"/>
    <property type="project" value="UniProtKB-KW"/>
</dbReference>
<dbReference type="PROSITE" id="PS50011">
    <property type="entry name" value="PROTEIN_KINASE_DOM"/>
    <property type="match status" value="1"/>
</dbReference>
<organism evidence="2 3">
    <name type="scientific">Mycolicibacterium insubricum</name>
    <dbReference type="NCBI Taxonomy" id="444597"/>
    <lineage>
        <taxon>Bacteria</taxon>
        <taxon>Bacillati</taxon>
        <taxon>Actinomycetota</taxon>
        <taxon>Actinomycetes</taxon>
        <taxon>Mycobacteriales</taxon>
        <taxon>Mycobacteriaceae</taxon>
        <taxon>Mycolicibacterium</taxon>
    </lineage>
</organism>
<dbReference type="CDD" id="cd14014">
    <property type="entry name" value="STKc_PknB_like"/>
    <property type="match status" value="1"/>
</dbReference>
<dbReference type="SUPFAM" id="SSF101898">
    <property type="entry name" value="NHL repeat"/>
    <property type="match status" value="1"/>
</dbReference>
<dbReference type="SUPFAM" id="SSF56112">
    <property type="entry name" value="Protein kinase-like (PK-like)"/>
    <property type="match status" value="1"/>
</dbReference>
<dbReference type="AlphaFoldDB" id="A0A1X0DI54"/>
<keyword evidence="1" id="KW-0677">Repeat</keyword>
<dbReference type="Proteomes" id="UP000192801">
    <property type="component" value="Unassembled WGS sequence"/>
</dbReference>
<sequence>MAETALGRYRLVEQLDRNESTQVFRGHDTVTDREVTVVRLVDDASRQRFFDGARLLASLDDPHVPAVLDIDDEYFVTRPVAGRSLMADGLLSPQRAVAVLEQVGDAVDAAHAVGLVHGEIRPANITVGKRDFAMLTGFAHGSGPSSVGRFAYLAPERFEAGDATVAGDVYALACVLFECLTGRTPYAGDTLEQQITGHLAKPAPRPSDTGVPAAFDAVIATGLAKDPAVRFGSAGALLDAARAALSGMVAPEPVAPPPPAPAPTEPASAAWLGVDAAKVALARPADVPDAAVPVDQVPPDALVAVEPEPPVTSFDPAAPAAAHHVIEPDDSDAPPVSYGWPTSVDAAALPPSPHPQYATPPAAPPQYAVPAVAGTKVRCAHRTLRVHGLSRPEGVAVDGAGTVFIADWGNDRIIAVATGSAPTTLRVPGLDGPAGVALGDGTLFITDSGNNRVVVRQDRAFRAKALPIALLDNPQGIAADPHGWIYIADWGNDRVLAVTADGRDARTLPFPGLVGPQDVAVDGSGAVYVTDAANNRVLQLSPGASAPVELPLTGLKSPHSIAVDRARTVYVTDRGNNRVVLMTADQTQRTLGLDGLAEPSGIAVDARGVIYIVDDGNDRILQATPLP</sequence>
<dbReference type="SMART" id="SM00135">
    <property type="entry name" value="LY"/>
    <property type="match status" value="3"/>
</dbReference>
<dbReference type="Gene3D" id="1.10.510.10">
    <property type="entry name" value="Transferase(Phosphotransferase) domain 1"/>
    <property type="match status" value="1"/>
</dbReference>
<comment type="caution">
    <text evidence="2">The sequence shown here is derived from an EMBL/GenBank/DDBJ whole genome shotgun (WGS) entry which is preliminary data.</text>
</comment>
<dbReference type="PANTHER" id="PTHR24104:SF25">
    <property type="entry name" value="PROTEIN LIN-41"/>
    <property type="match status" value="1"/>
</dbReference>
<dbReference type="Gene3D" id="2.40.10.500">
    <property type="match status" value="3"/>
</dbReference>
<reference evidence="2 3" key="1">
    <citation type="submission" date="2016-12" db="EMBL/GenBank/DDBJ databases">
        <title>The new phylogeny of genus Mycobacterium.</title>
        <authorList>
            <person name="Tortoli E."/>
            <person name="Trovato A."/>
            <person name="Cirillo D.M."/>
        </authorList>
    </citation>
    <scope>NUCLEOTIDE SEQUENCE [LARGE SCALE GENOMIC DNA]</scope>
    <source>
        <strain evidence="2 3">DSM 45130</strain>
    </source>
</reference>
<dbReference type="InterPro" id="IPR011009">
    <property type="entry name" value="Kinase-like_dom_sf"/>
</dbReference>
<dbReference type="PANTHER" id="PTHR24104">
    <property type="entry name" value="E3 UBIQUITIN-PROTEIN LIGASE NHLRC1-RELATED"/>
    <property type="match status" value="1"/>
</dbReference>
<dbReference type="GO" id="GO:0005524">
    <property type="term" value="F:ATP binding"/>
    <property type="evidence" value="ECO:0007669"/>
    <property type="project" value="InterPro"/>
</dbReference>
<dbReference type="GO" id="GO:0004672">
    <property type="term" value="F:protein kinase activity"/>
    <property type="evidence" value="ECO:0007669"/>
    <property type="project" value="InterPro"/>
</dbReference>
<accession>A0A1X0DI54</accession>